<dbReference type="SUPFAM" id="SSF47413">
    <property type="entry name" value="lambda repressor-like DNA-binding domains"/>
    <property type="match status" value="1"/>
</dbReference>
<dbReference type="InterPro" id="IPR011990">
    <property type="entry name" value="TPR-like_helical_dom_sf"/>
</dbReference>
<evidence type="ECO:0000313" key="2">
    <source>
        <dbReference type="EMBL" id="USS87699.1"/>
    </source>
</evidence>
<keyword evidence="3" id="KW-1185">Reference proteome</keyword>
<dbReference type="InterPro" id="IPR010982">
    <property type="entry name" value="Lambda_DNA-bd_dom_sf"/>
</dbReference>
<proteinExistence type="predicted"/>
<gene>
    <name evidence="2" type="ORF">M3M39_06205</name>
</gene>
<dbReference type="PROSITE" id="PS50943">
    <property type="entry name" value="HTH_CROC1"/>
    <property type="match status" value="1"/>
</dbReference>
<dbReference type="Gene3D" id="1.25.40.10">
    <property type="entry name" value="Tetratricopeptide repeat domain"/>
    <property type="match status" value="1"/>
</dbReference>
<evidence type="ECO:0000313" key="3">
    <source>
        <dbReference type="Proteomes" id="UP001057025"/>
    </source>
</evidence>
<organism evidence="2 3">
    <name type="scientific">Fructilactobacillus hinvesii</name>
    <dbReference type="NCBI Taxonomy" id="2940300"/>
    <lineage>
        <taxon>Bacteria</taxon>
        <taxon>Bacillati</taxon>
        <taxon>Bacillota</taxon>
        <taxon>Bacilli</taxon>
        <taxon>Lactobacillales</taxon>
        <taxon>Lactobacillaceae</taxon>
        <taxon>Fructilactobacillus</taxon>
    </lineage>
</organism>
<dbReference type="Pfam" id="PF13560">
    <property type="entry name" value="HTH_31"/>
    <property type="match status" value="1"/>
</dbReference>
<dbReference type="EMBL" id="CP097118">
    <property type="protein sequence ID" value="USS87699.1"/>
    <property type="molecule type" value="Genomic_DNA"/>
</dbReference>
<evidence type="ECO:0000259" key="1">
    <source>
        <dbReference type="PROSITE" id="PS50943"/>
    </source>
</evidence>
<dbReference type="RefSeq" id="WP_252796990.1">
    <property type="nucleotide sequence ID" value="NZ_CP097118.1"/>
</dbReference>
<dbReference type="CDD" id="cd00093">
    <property type="entry name" value="HTH_XRE"/>
    <property type="match status" value="1"/>
</dbReference>
<dbReference type="Proteomes" id="UP001057025">
    <property type="component" value="Chromosome"/>
</dbReference>
<reference evidence="2" key="1">
    <citation type="submission" date="2022-05" db="EMBL/GenBank/DDBJ databases">
        <authorList>
            <person name="Oliphant S.A."/>
            <person name="Watson-Haigh N.S."/>
            <person name="Sumby K.M."/>
            <person name="Gardner J.M."/>
            <person name="Jiranek V."/>
        </authorList>
    </citation>
    <scope>NUCLEOTIDE SEQUENCE</scope>
    <source>
        <strain evidence="2">KI11_C11</strain>
    </source>
</reference>
<dbReference type="InterPro" id="IPR001387">
    <property type="entry name" value="Cro/C1-type_HTH"/>
</dbReference>
<sequence>MLLLPSPQLLAELSHLVKVRRHQIHLSQAELARGICTQTTISTLENGTSFSKWEIIPALLERLKVEQQELEQKFCKQYCYGERQLQALELDLFQFEFKEGARRLAQIKVENLDSKQLLSRYHCYCGLLQLLQQSNFEAAIISFDQALSYPVNNQLTLTQGLAYLGEAATYQRLNFVKRAQLSLHKAFTQLELLLQTEQEALLILMKFGMATTTLGLILKLYPATQRMCQQLRRYLKQHYSYYCLTDFYYLEGLAVQATEQNSVASHLFHQADQVAHLKNNSKLIQVYELYQLKNPQLDC</sequence>
<dbReference type="SMART" id="SM00530">
    <property type="entry name" value="HTH_XRE"/>
    <property type="match status" value="1"/>
</dbReference>
<feature type="domain" description="HTH cro/C1-type" evidence="1">
    <location>
        <begin position="17"/>
        <end position="70"/>
    </location>
</feature>
<accession>A0ABY5BRE4</accession>
<protein>
    <submittedName>
        <fullName evidence="2">Helix-turn-helix domain-containing protein</fullName>
    </submittedName>
</protein>
<name>A0ABY5BRE4_9LACO</name>